<gene>
    <name evidence="2" type="ORF">ACI2L5_25175</name>
</gene>
<protein>
    <recommendedName>
        <fullName evidence="4">Lipoprotein</fullName>
    </recommendedName>
</protein>
<keyword evidence="1" id="KW-0732">Signal</keyword>
<feature type="chain" id="PRO_5045617016" description="Lipoprotein" evidence="1">
    <location>
        <begin position="22"/>
        <end position="142"/>
    </location>
</feature>
<reference evidence="2 3" key="1">
    <citation type="submission" date="2024-11" db="EMBL/GenBank/DDBJ databases">
        <title>The Natural Products Discovery Center: Release of the First 8490 Sequenced Strains for Exploring Actinobacteria Biosynthetic Diversity.</title>
        <authorList>
            <person name="Kalkreuter E."/>
            <person name="Kautsar S.A."/>
            <person name="Yang D."/>
            <person name="Bader C.D."/>
            <person name="Teijaro C.N."/>
            <person name="Fluegel L."/>
            <person name="Davis C.M."/>
            <person name="Simpson J.R."/>
            <person name="Lauterbach L."/>
            <person name="Steele A.D."/>
            <person name="Gui C."/>
            <person name="Meng S."/>
            <person name="Li G."/>
            <person name="Viehrig K."/>
            <person name="Ye F."/>
            <person name="Su P."/>
            <person name="Kiefer A.F."/>
            <person name="Nichols A."/>
            <person name="Cepeda A.J."/>
            <person name="Yan W."/>
            <person name="Fan B."/>
            <person name="Jiang Y."/>
            <person name="Adhikari A."/>
            <person name="Zheng C.-J."/>
            <person name="Schuster L."/>
            <person name="Cowan T.M."/>
            <person name="Smanski M.J."/>
            <person name="Chevrette M.G."/>
            <person name="De Carvalho L.P.S."/>
            <person name="Shen B."/>
        </authorList>
    </citation>
    <scope>NUCLEOTIDE SEQUENCE [LARGE SCALE GENOMIC DNA]</scope>
    <source>
        <strain evidence="2 3">NPDC020863</strain>
    </source>
</reference>
<dbReference type="RefSeq" id="WP_358629345.1">
    <property type="nucleotide sequence ID" value="NZ_JBFACG010000018.1"/>
</dbReference>
<evidence type="ECO:0000256" key="1">
    <source>
        <dbReference type="SAM" id="SignalP"/>
    </source>
</evidence>
<dbReference type="EMBL" id="JBJDQH010000008">
    <property type="protein sequence ID" value="MFK4268209.1"/>
    <property type="molecule type" value="Genomic_DNA"/>
</dbReference>
<dbReference type="Proteomes" id="UP001620295">
    <property type="component" value="Unassembled WGS sequence"/>
</dbReference>
<keyword evidence="3" id="KW-1185">Reference proteome</keyword>
<sequence>MGPYRRRSWVACAALVLPLVAACGAPTDPYAGTVTKRQVVGHWNGDCGATIDVAEDGTFRFDRFAYEFVDHGRDFRRLSGGGEWFLYEGVDGDAPESLDLKHKKGLYGLEFVRDGDGVGLGLRYVIDVDYEEDCVFSKKPTR</sequence>
<name>A0ABW8LT73_9ACTN</name>
<proteinExistence type="predicted"/>
<accession>A0ABW8LT73</accession>
<organism evidence="2 3">
    <name type="scientific">Streptomyces milbemycinicus</name>
    <dbReference type="NCBI Taxonomy" id="476552"/>
    <lineage>
        <taxon>Bacteria</taxon>
        <taxon>Bacillati</taxon>
        <taxon>Actinomycetota</taxon>
        <taxon>Actinomycetes</taxon>
        <taxon>Kitasatosporales</taxon>
        <taxon>Streptomycetaceae</taxon>
        <taxon>Streptomyces</taxon>
    </lineage>
</organism>
<comment type="caution">
    <text evidence="2">The sequence shown here is derived from an EMBL/GenBank/DDBJ whole genome shotgun (WGS) entry which is preliminary data.</text>
</comment>
<feature type="signal peptide" evidence="1">
    <location>
        <begin position="1"/>
        <end position="21"/>
    </location>
</feature>
<evidence type="ECO:0000313" key="2">
    <source>
        <dbReference type="EMBL" id="MFK4268209.1"/>
    </source>
</evidence>
<evidence type="ECO:0000313" key="3">
    <source>
        <dbReference type="Proteomes" id="UP001620295"/>
    </source>
</evidence>
<dbReference type="PROSITE" id="PS51257">
    <property type="entry name" value="PROKAR_LIPOPROTEIN"/>
    <property type="match status" value="1"/>
</dbReference>
<evidence type="ECO:0008006" key="4">
    <source>
        <dbReference type="Google" id="ProtNLM"/>
    </source>
</evidence>